<protein>
    <recommendedName>
        <fullName evidence="4">Disease resistance R13L4/SHOC-2-like LRR domain-containing protein</fullName>
    </recommendedName>
</protein>
<dbReference type="InterPro" id="IPR003591">
    <property type="entry name" value="Leu-rich_rpt_typical-subtyp"/>
</dbReference>
<dbReference type="Pfam" id="PF13855">
    <property type="entry name" value="LRR_8"/>
    <property type="match status" value="2"/>
</dbReference>
<evidence type="ECO:0000313" key="5">
    <source>
        <dbReference type="EMBL" id="KAK6179288.1"/>
    </source>
</evidence>
<dbReference type="InterPro" id="IPR001611">
    <property type="entry name" value="Leu-rich_rpt"/>
</dbReference>
<evidence type="ECO:0000256" key="3">
    <source>
        <dbReference type="SAM" id="MobiDB-lite"/>
    </source>
</evidence>
<dbReference type="FunFam" id="3.80.10.10:FF:000116">
    <property type="entry name" value="Leucine-rich repeat-containing protein 40"/>
    <property type="match status" value="1"/>
</dbReference>
<evidence type="ECO:0000256" key="1">
    <source>
        <dbReference type="ARBA" id="ARBA00022614"/>
    </source>
</evidence>
<comment type="caution">
    <text evidence="5">The sequence shown here is derived from an EMBL/GenBank/DDBJ whole genome shotgun (WGS) entry which is preliminary data.</text>
</comment>
<keyword evidence="6" id="KW-1185">Reference proteome</keyword>
<dbReference type="PANTHER" id="PTHR48051:SF41">
    <property type="entry name" value="LEUCINE-RICH REPEAT-CONTAINING PROTEIN 40"/>
    <property type="match status" value="1"/>
</dbReference>
<dbReference type="PROSITE" id="PS51450">
    <property type="entry name" value="LRR"/>
    <property type="match status" value="5"/>
</dbReference>
<evidence type="ECO:0000259" key="4">
    <source>
        <dbReference type="Pfam" id="PF23598"/>
    </source>
</evidence>
<dbReference type="AlphaFoldDB" id="A0AAN8JSP8"/>
<sequence length="606" mass="67453">MASRGRGARVPFNKAAFRQQSEKENSSDGVPSVILKQARQSGQLNLSGRGLATVPDKVWRINIDVPEEARNVSLDNAEDRWWDQVDLTKLILASNTLTAIPDDISNFPALTVLDIHDNNLESLPAAFKALENLQKLDVSRNKLKVLPSSIGYLKTLVSLHVEHNQLTQLCEEIKCLQKIEDLDVSNNQLTVLPTALGYLVNLVKLNVSNNKIKSLPSEIGDMSGLKYFDATHNELTLLPQEFGNLRKLELLYLRHNKLAYLPVLENCVSLKELHVGNNNIMGITSEHLQHLTSINVLDLRDNKISKLPDEITLLESLQRLDLTNNDLSSLPYCLGTIVSLKSLVLEGNPMKSIRRDIIMRGTVELKKYLLSRIEEPVSNANNMATGGNTGIIGANQSVSSHEMCQMKTLDYSQKQASEIPADILEAAQKAEVTVVNLHKNIFTDLPSNLRSLSDTVTELRLNWNKISTLSSEISAFKRLVCLDLGNNMLTDLPKEISSLQNLREIIISRNRFTVIPSVVFELKKLEILFAGDNKIEVIDVDGLKRLPVLVTLDLQNNSISQVPPELGNCPLKSLQLAGNLFRNPRPAILAKGTPTLLEHLRSRIVT</sequence>
<organism evidence="5 6">
    <name type="scientific">Patella caerulea</name>
    <name type="common">Rayed Mediterranean limpet</name>
    <dbReference type="NCBI Taxonomy" id="87958"/>
    <lineage>
        <taxon>Eukaryota</taxon>
        <taxon>Metazoa</taxon>
        <taxon>Spiralia</taxon>
        <taxon>Lophotrochozoa</taxon>
        <taxon>Mollusca</taxon>
        <taxon>Gastropoda</taxon>
        <taxon>Patellogastropoda</taxon>
        <taxon>Patelloidea</taxon>
        <taxon>Patellidae</taxon>
        <taxon>Patella</taxon>
    </lineage>
</organism>
<evidence type="ECO:0000313" key="6">
    <source>
        <dbReference type="Proteomes" id="UP001347796"/>
    </source>
</evidence>
<dbReference type="EMBL" id="JAZGQO010000008">
    <property type="protein sequence ID" value="KAK6179288.1"/>
    <property type="molecule type" value="Genomic_DNA"/>
</dbReference>
<dbReference type="SUPFAM" id="SSF52058">
    <property type="entry name" value="L domain-like"/>
    <property type="match status" value="2"/>
</dbReference>
<feature type="region of interest" description="Disordered" evidence="3">
    <location>
        <begin position="1"/>
        <end position="31"/>
    </location>
</feature>
<gene>
    <name evidence="5" type="ORF">SNE40_011683</name>
</gene>
<dbReference type="FunFam" id="3.80.10.10:FF:000193">
    <property type="entry name" value="Leucine-rich repeat-containing protein 40"/>
    <property type="match status" value="1"/>
</dbReference>
<dbReference type="GO" id="GO:0005737">
    <property type="term" value="C:cytoplasm"/>
    <property type="evidence" value="ECO:0007669"/>
    <property type="project" value="TreeGrafter"/>
</dbReference>
<dbReference type="SMART" id="SM00369">
    <property type="entry name" value="LRR_TYP"/>
    <property type="match status" value="13"/>
</dbReference>
<keyword evidence="1" id="KW-0433">Leucine-rich repeat</keyword>
<dbReference type="SMART" id="SM00365">
    <property type="entry name" value="LRR_SD22"/>
    <property type="match status" value="8"/>
</dbReference>
<dbReference type="PANTHER" id="PTHR48051">
    <property type="match status" value="1"/>
</dbReference>
<dbReference type="InterPro" id="IPR032675">
    <property type="entry name" value="LRR_dom_sf"/>
</dbReference>
<feature type="domain" description="Disease resistance R13L4/SHOC-2-like LRR" evidence="4">
    <location>
        <begin position="103"/>
        <end position="207"/>
    </location>
</feature>
<dbReference type="SMART" id="SM00364">
    <property type="entry name" value="LRR_BAC"/>
    <property type="match status" value="10"/>
</dbReference>
<accession>A0AAN8JSP8</accession>
<dbReference type="Proteomes" id="UP001347796">
    <property type="component" value="Unassembled WGS sequence"/>
</dbReference>
<keyword evidence="2" id="KW-0677">Repeat</keyword>
<dbReference type="InterPro" id="IPR055414">
    <property type="entry name" value="LRR_R13L4/SHOC2-like"/>
</dbReference>
<reference evidence="5 6" key="1">
    <citation type="submission" date="2024-01" db="EMBL/GenBank/DDBJ databases">
        <title>The genome of the rayed Mediterranean limpet Patella caerulea (Linnaeus, 1758).</title>
        <authorList>
            <person name="Anh-Thu Weber A."/>
            <person name="Halstead-Nussloch G."/>
        </authorList>
    </citation>
    <scope>NUCLEOTIDE SEQUENCE [LARGE SCALE GENOMIC DNA]</scope>
    <source>
        <strain evidence="5">AATW-2023a</strain>
        <tissue evidence="5">Whole specimen</tissue>
    </source>
</reference>
<name>A0AAN8JSP8_PATCE</name>
<evidence type="ECO:0000256" key="2">
    <source>
        <dbReference type="ARBA" id="ARBA00022737"/>
    </source>
</evidence>
<dbReference type="Gene3D" id="3.80.10.10">
    <property type="entry name" value="Ribonuclease Inhibitor"/>
    <property type="match status" value="3"/>
</dbReference>
<dbReference type="InterPro" id="IPR050216">
    <property type="entry name" value="LRR_domain-containing"/>
</dbReference>
<dbReference type="Pfam" id="PF23598">
    <property type="entry name" value="LRR_14"/>
    <property type="match status" value="1"/>
</dbReference>
<proteinExistence type="predicted"/>